<feature type="region of interest" description="Disordered" evidence="1">
    <location>
        <begin position="227"/>
        <end position="311"/>
    </location>
</feature>
<feature type="compositionally biased region" description="Basic and acidic residues" evidence="1">
    <location>
        <begin position="239"/>
        <end position="251"/>
    </location>
</feature>
<evidence type="ECO:0000256" key="1">
    <source>
        <dbReference type="SAM" id="MobiDB-lite"/>
    </source>
</evidence>
<protein>
    <submittedName>
        <fullName evidence="2">Uncharacterized protein</fullName>
    </submittedName>
</protein>
<feature type="compositionally biased region" description="Polar residues" evidence="1">
    <location>
        <begin position="227"/>
        <end position="238"/>
    </location>
</feature>
<dbReference type="Proteomes" id="UP000319663">
    <property type="component" value="Unassembled WGS sequence"/>
</dbReference>
<evidence type="ECO:0000313" key="2">
    <source>
        <dbReference type="EMBL" id="TQB75223.1"/>
    </source>
</evidence>
<organism evidence="2 3">
    <name type="scientific">Monascus purpureus</name>
    <name type="common">Red mold</name>
    <name type="synonym">Monascus anka</name>
    <dbReference type="NCBI Taxonomy" id="5098"/>
    <lineage>
        <taxon>Eukaryota</taxon>
        <taxon>Fungi</taxon>
        <taxon>Dikarya</taxon>
        <taxon>Ascomycota</taxon>
        <taxon>Pezizomycotina</taxon>
        <taxon>Eurotiomycetes</taxon>
        <taxon>Eurotiomycetidae</taxon>
        <taxon>Eurotiales</taxon>
        <taxon>Aspergillaceae</taxon>
        <taxon>Monascus</taxon>
    </lineage>
</organism>
<feature type="compositionally biased region" description="Polar residues" evidence="1">
    <location>
        <begin position="400"/>
        <end position="411"/>
    </location>
</feature>
<name>A0A507R193_MONPU</name>
<feature type="region of interest" description="Disordered" evidence="1">
    <location>
        <begin position="336"/>
        <end position="431"/>
    </location>
</feature>
<dbReference type="EMBL" id="VIFY01000022">
    <property type="protein sequence ID" value="TQB75223.1"/>
    <property type="molecule type" value="Genomic_DNA"/>
</dbReference>
<evidence type="ECO:0000313" key="3">
    <source>
        <dbReference type="Proteomes" id="UP000319663"/>
    </source>
</evidence>
<feature type="region of interest" description="Disordered" evidence="1">
    <location>
        <begin position="175"/>
        <end position="201"/>
    </location>
</feature>
<feature type="compositionally biased region" description="Basic and acidic residues" evidence="1">
    <location>
        <begin position="336"/>
        <end position="367"/>
    </location>
</feature>
<feature type="compositionally biased region" description="Polar residues" evidence="1">
    <location>
        <begin position="190"/>
        <end position="199"/>
    </location>
</feature>
<reference evidence="2 3" key="1">
    <citation type="submission" date="2019-06" db="EMBL/GenBank/DDBJ databases">
        <title>Wine fermentation using esterase from Monascus purpureus.</title>
        <authorList>
            <person name="Geng C."/>
            <person name="Zhang Y."/>
        </authorList>
    </citation>
    <scope>NUCLEOTIDE SEQUENCE [LARGE SCALE GENOMIC DNA]</scope>
    <source>
        <strain evidence="2">HQ1</strain>
    </source>
</reference>
<dbReference type="AlphaFoldDB" id="A0A507R193"/>
<accession>A0A507R193</accession>
<keyword evidence="3" id="KW-1185">Reference proteome</keyword>
<sequence length="493" mass="54046">MDLHAHIVELMPVTTAPDPSQAWEHISLASRKWKQAHSPDGLALPISGNAERAPNHCLSPWNLEANHSVPWKDHRPPADFPEDPALIVRTTPQWASHKDTYFVELPLLRIFKGVSGETDSVPVSEVPVSCLLGQDKGKETEDSNKLRLETRNYLDLSVNRDTESAMVTSVPSQLACPAGSVPDNIENNKKPQSPRSPEITSGFELGYHRTIVGNSLLRRDCRSVSSATTYTGAGPSNDSHVRPESNMDGKIHRSTRVNISADDPPKPENASTLAPAADVDQAPGGMELRHNQTPEPRGAVQEGRNSTTYGTHVHFGLDGATDDGIFSWACTTNDRVSHDVSARPARNTDRQEEPPASVNRRETRDDPQGGSGNGNGGTAIPDDVAPHQHAGRRQVDALPNQENATTRHTQWNSQQATATASNSSGGLELDERAHGQTPFDAHELREIAEESVIFQHYFNNMVAQLDRESEAEAEIFGMAQLRRQPFGSWYNRP</sequence>
<proteinExistence type="predicted"/>
<gene>
    <name evidence="2" type="ORF">MPDQ_003476</name>
</gene>
<comment type="caution">
    <text evidence="2">The sequence shown here is derived from an EMBL/GenBank/DDBJ whole genome shotgun (WGS) entry which is preliminary data.</text>
</comment>
<feature type="compositionally biased region" description="Low complexity" evidence="1">
    <location>
        <begin position="412"/>
        <end position="426"/>
    </location>
</feature>